<accession>A0A2N7FE01</accession>
<comment type="caution">
    <text evidence="2">The sequence shown here is derived from an EMBL/GenBank/DDBJ whole genome shotgun (WGS) entry which is preliminary data.</text>
</comment>
<dbReference type="Proteomes" id="UP000235330">
    <property type="component" value="Unassembled WGS sequence"/>
</dbReference>
<feature type="signal peptide" evidence="1">
    <location>
        <begin position="1"/>
        <end position="18"/>
    </location>
</feature>
<proteinExistence type="predicted"/>
<gene>
    <name evidence="2" type="ORF">BCU17_17190</name>
</gene>
<sequence>MKTQSAKFYAAISFSAFAIALGHSANTEAAYLDEESGEVVIVAEHTIDDESSRNSQDVLGGSMDSYDGANSATQQVNYGDPTASYKGVGFSRDKESYKLSGVYGDDDGNIGSAEIGKNTKKNIVDYRIRYFKVSDAGDGVSLDVIGSNGKSTKSLGLLAGYLHKFNVTPNIIVAPMLSVGKVFATNSSTNEKVKMNSIVAQPGIYAMYGFDAGHWLYANPKSTYVQHLKEWNSEIEVGAGYMLTDRSSLGVKYEYSSFLNKKEDNTSFNFSYYF</sequence>
<organism evidence="2 3">
    <name type="scientific">Vibrio splendidus</name>
    <dbReference type="NCBI Taxonomy" id="29497"/>
    <lineage>
        <taxon>Bacteria</taxon>
        <taxon>Pseudomonadati</taxon>
        <taxon>Pseudomonadota</taxon>
        <taxon>Gammaproteobacteria</taxon>
        <taxon>Vibrionales</taxon>
        <taxon>Vibrionaceae</taxon>
        <taxon>Vibrio</taxon>
    </lineage>
</organism>
<reference evidence="3" key="1">
    <citation type="submission" date="2016-07" db="EMBL/GenBank/DDBJ databases">
        <title>Nontailed viruses are major unrecognized killers of bacteria in the ocean.</title>
        <authorList>
            <person name="Kauffman K."/>
            <person name="Hussain F."/>
            <person name="Yang J."/>
            <person name="Arevalo P."/>
            <person name="Brown J."/>
            <person name="Cutler M."/>
            <person name="Kelly L."/>
            <person name="Polz M.F."/>
        </authorList>
    </citation>
    <scope>NUCLEOTIDE SEQUENCE [LARGE SCALE GENOMIC DNA]</scope>
    <source>
        <strain evidence="3">10N.261.55.E11</strain>
    </source>
</reference>
<evidence type="ECO:0000313" key="3">
    <source>
        <dbReference type="Proteomes" id="UP000235330"/>
    </source>
</evidence>
<protein>
    <recommendedName>
        <fullName evidence="4">Porin family protein</fullName>
    </recommendedName>
</protein>
<evidence type="ECO:0008006" key="4">
    <source>
        <dbReference type="Google" id="ProtNLM"/>
    </source>
</evidence>
<keyword evidence="1" id="KW-0732">Signal</keyword>
<dbReference type="EMBL" id="MCWU01000018">
    <property type="protein sequence ID" value="PMJ67503.1"/>
    <property type="molecule type" value="Genomic_DNA"/>
</dbReference>
<evidence type="ECO:0000313" key="2">
    <source>
        <dbReference type="EMBL" id="PMJ67503.1"/>
    </source>
</evidence>
<dbReference type="AlphaFoldDB" id="A0A2N7FE01"/>
<evidence type="ECO:0000256" key="1">
    <source>
        <dbReference type="SAM" id="SignalP"/>
    </source>
</evidence>
<feature type="chain" id="PRO_5014872877" description="Porin family protein" evidence="1">
    <location>
        <begin position="19"/>
        <end position="274"/>
    </location>
</feature>
<name>A0A2N7FE01_VIBSP</name>
<dbReference type="RefSeq" id="WP_102516186.1">
    <property type="nucleotide sequence ID" value="NZ_CAWNSM010000018.1"/>
</dbReference>